<evidence type="ECO:0000313" key="3">
    <source>
        <dbReference type="EMBL" id="RIM90782.1"/>
    </source>
</evidence>
<dbReference type="OrthoDB" id="6386941at2"/>
<dbReference type="EMBL" id="QXUI01000012">
    <property type="protein sequence ID" value="RIM90782.1"/>
    <property type="molecule type" value="Genomic_DNA"/>
</dbReference>
<dbReference type="Proteomes" id="UP000307747">
    <property type="component" value="Unassembled WGS sequence"/>
</dbReference>
<dbReference type="GO" id="GO:0003677">
    <property type="term" value="F:DNA binding"/>
    <property type="evidence" value="ECO:0007669"/>
    <property type="project" value="UniProtKB-KW"/>
</dbReference>
<dbReference type="InterPro" id="IPR001387">
    <property type="entry name" value="Cro/C1-type_HTH"/>
</dbReference>
<evidence type="ECO:0000256" key="1">
    <source>
        <dbReference type="ARBA" id="ARBA00023125"/>
    </source>
</evidence>
<evidence type="ECO:0000313" key="4">
    <source>
        <dbReference type="EMBL" id="TLP89700.1"/>
    </source>
</evidence>
<dbReference type="KEGG" id="sxo:SXYL_00212"/>
<dbReference type="AlphaFoldDB" id="A0A5R9B1J8"/>
<comment type="caution">
    <text evidence="4">The sequence shown here is derived from an EMBL/GenBank/DDBJ whole genome shotgun (WGS) entry which is preliminary data.</text>
</comment>
<protein>
    <submittedName>
        <fullName evidence="3 4">Transcriptional regulator</fullName>
    </submittedName>
</protein>
<dbReference type="SUPFAM" id="SSF47413">
    <property type="entry name" value="lambda repressor-like DNA-binding domains"/>
    <property type="match status" value="1"/>
</dbReference>
<dbReference type="PANTHER" id="PTHR46558">
    <property type="entry name" value="TRACRIPTIONAL REGULATORY PROTEIN-RELATED-RELATED"/>
    <property type="match status" value="1"/>
</dbReference>
<reference evidence="3" key="2">
    <citation type="submission" date="2018-09" db="EMBL/GenBank/DDBJ databases">
        <authorList>
            <person name="Naushad S."/>
            <person name="De Buck J."/>
        </authorList>
    </citation>
    <scope>NUCLEOTIDE SEQUENCE</scope>
    <source>
        <strain evidence="3">SNUC 1349</strain>
    </source>
</reference>
<evidence type="ECO:0000313" key="6">
    <source>
        <dbReference type="Proteomes" id="UP000307747"/>
    </source>
</evidence>
<evidence type="ECO:0000259" key="2">
    <source>
        <dbReference type="PROSITE" id="PS50943"/>
    </source>
</evidence>
<keyword evidence="1" id="KW-0238">DNA-binding</keyword>
<dbReference type="SMART" id="SM00530">
    <property type="entry name" value="HTH_XRE"/>
    <property type="match status" value="1"/>
</dbReference>
<dbReference type="CDD" id="cd00093">
    <property type="entry name" value="HTH_XRE"/>
    <property type="match status" value="1"/>
</dbReference>
<dbReference type="Gene3D" id="1.10.260.40">
    <property type="entry name" value="lambda repressor-like DNA-binding domains"/>
    <property type="match status" value="1"/>
</dbReference>
<dbReference type="InterPro" id="IPR010982">
    <property type="entry name" value="Lambda_DNA-bd_dom_sf"/>
</dbReference>
<evidence type="ECO:0000313" key="5">
    <source>
        <dbReference type="Proteomes" id="UP000285579"/>
    </source>
</evidence>
<dbReference type="PROSITE" id="PS50943">
    <property type="entry name" value="HTH_CROC1"/>
    <property type="match status" value="1"/>
</dbReference>
<accession>A0A5R9B1J8</accession>
<dbReference type="Pfam" id="PF01381">
    <property type="entry name" value="HTH_3"/>
    <property type="match status" value="1"/>
</dbReference>
<dbReference type="Proteomes" id="UP000285579">
    <property type="component" value="Unassembled WGS sequence"/>
</dbReference>
<feature type="domain" description="HTH cro/C1-type" evidence="2">
    <location>
        <begin position="4"/>
        <end position="58"/>
    </location>
</feature>
<name>A0A5R9B1J8_STAXY</name>
<gene>
    <name evidence="3" type="ORF">BU104_12835</name>
    <name evidence="4" type="ORF">FEZ53_09530</name>
</gene>
<dbReference type="PANTHER" id="PTHR46558:SF5">
    <property type="entry name" value="TRANSCRIPTION REGULATOR"/>
    <property type="match status" value="1"/>
</dbReference>
<reference evidence="3 5" key="1">
    <citation type="journal article" date="2016" name="Front. Microbiol.">
        <title>Comprehensive Phylogenetic Analysis of Bovine Non-aureus Staphylococci Species Based on Whole-Genome Sequencing.</title>
        <authorList>
            <person name="Naushad S."/>
            <person name="Barkema H.W."/>
            <person name="Luby C."/>
            <person name="Condas L.A."/>
            <person name="Nobrega D.B."/>
            <person name="Carson D.A."/>
            <person name="De Buck J."/>
        </authorList>
    </citation>
    <scope>NUCLEOTIDE SEQUENCE [LARGE SCALE GENOMIC DNA]</scope>
    <source>
        <strain evidence="3 5">SNUC 1349</strain>
    </source>
</reference>
<sequence>MNKVKHYRNDKHMSQLTLARTVEVSRQTINMIENNKYNPSLNLCINIAKALDVTLNDLFWEEHSYE</sequence>
<dbReference type="RefSeq" id="WP_047171761.1">
    <property type="nucleotide sequence ID" value="NZ_CABIVW010000005.1"/>
</dbReference>
<dbReference type="EMBL" id="VBTJ01000002">
    <property type="protein sequence ID" value="TLP89700.1"/>
    <property type="molecule type" value="Genomic_DNA"/>
</dbReference>
<proteinExistence type="predicted"/>
<reference evidence="4 6" key="3">
    <citation type="submission" date="2019-05" db="EMBL/GenBank/DDBJ databases">
        <title>The metagenome of a microbial culture collection derived from dairy environment covers the genomic content of the human microbiome.</title>
        <authorList>
            <person name="Roder T."/>
            <person name="Wuthrich D."/>
            <person name="Sattari Z."/>
            <person name="Von Ah U."/>
            <person name="Bar C."/>
            <person name="Ronchi F."/>
            <person name="Macpherson A.J."/>
            <person name="Ganal-Vonarburg S.C."/>
            <person name="Bruggmann R."/>
            <person name="Vergeres G."/>
        </authorList>
    </citation>
    <scope>NUCLEOTIDE SEQUENCE [LARGE SCALE GENOMIC DNA]</scope>
    <source>
        <strain evidence="4 6">FAM 20833</strain>
    </source>
</reference>
<organism evidence="4 6">
    <name type="scientific">Staphylococcus xylosus</name>
    <dbReference type="NCBI Taxonomy" id="1288"/>
    <lineage>
        <taxon>Bacteria</taxon>
        <taxon>Bacillati</taxon>
        <taxon>Bacillota</taxon>
        <taxon>Bacilli</taxon>
        <taxon>Bacillales</taxon>
        <taxon>Staphylococcaceae</taxon>
        <taxon>Staphylococcus</taxon>
    </lineage>
</organism>